<keyword evidence="2" id="KW-1185">Reference proteome</keyword>
<reference evidence="1" key="1">
    <citation type="submission" date="2021-02" db="EMBL/GenBank/DDBJ databases">
        <authorList>
            <person name="Nowell W R."/>
        </authorList>
    </citation>
    <scope>NUCLEOTIDE SEQUENCE</scope>
</reference>
<organism evidence="1 2">
    <name type="scientific">Adineta ricciae</name>
    <name type="common">Rotifer</name>
    <dbReference type="NCBI Taxonomy" id="249248"/>
    <lineage>
        <taxon>Eukaryota</taxon>
        <taxon>Metazoa</taxon>
        <taxon>Spiralia</taxon>
        <taxon>Gnathifera</taxon>
        <taxon>Rotifera</taxon>
        <taxon>Eurotatoria</taxon>
        <taxon>Bdelloidea</taxon>
        <taxon>Adinetida</taxon>
        <taxon>Adinetidae</taxon>
        <taxon>Adineta</taxon>
    </lineage>
</organism>
<name>A0A816CXN5_ADIRI</name>
<proteinExistence type="predicted"/>
<evidence type="ECO:0000313" key="1">
    <source>
        <dbReference type="EMBL" id="CAF1625973.1"/>
    </source>
</evidence>
<comment type="caution">
    <text evidence="1">The sequence shown here is derived from an EMBL/GenBank/DDBJ whole genome shotgun (WGS) entry which is preliminary data.</text>
</comment>
<protein>
    <submittedName>
        <fullName evidence="1">Uncharacterized protein</fullName>
    </submittedName>
</protein>
<gene>
    <name evidence="1" type="ORF">XAT740_LOCUS50910</name>
</gene>
<evidence type="ECO:0000313" key="2">
    <source>
        <dbReference type="Proteomes" id="UP000663828"/>
    </source>
</evidence>
<accession>A0A816CXN5</accession>
<dbReference type="EMBL" id="CAJNOR010007946">
    <property type="protein sequence ID" value="CAF1625973.1"/>
    <property type="molecule type" value="Genomic_DNA"/>
</dbReference>
<dbReference type="Proteomes" id="UP000663828">
    <property type="component" value="Unassembled WGS sequence"/>
</dbReference>
<sequence length="77" mass="8805">MNTNRTSVDDCLTMINFDRKKMNENNDNDNEGNEFPFGGLFRPVEKISADFDRFFAGLPSVFSISSQEFNSESSQRP</sequence>
<dbReference type="AlphaFoldDB" id="A0A816CXN5"/>